<evidence type="ECO:0000313" key="4">
    <source>
        <dbReference type="EMBL" id="KAE9084909.1"/>
    </source>
</evidence>
<proteinExistence type="predicted"/>
<evidence type="ECO:0000313" key="13">
    <source>
        <dbReference type="Proteomes" id="UP000440732"/>
    </source>
</evidence>
<accession>A0A6A3IZN9</accession>
<comment type="caution">
    <text evidence="3">The sequence shown here is derived from an EMBL/GenBank/DDBJ whole genome shotgun (WGS) entry which is preliminary data.</text>
</comment>
<evidence type="ECO:0000256" key="1">
    <source>
        <dbReference type="SAM" id="MobiDB-lite"/>
    </source>
</evidence>
<dbReference type="Proteomes" id="UP000440732">
    <property type="component" value="Unassembled WGS sequence"/>
</dbReference>
<keyword evidence="10" id="KW-1185">Reference proteome</keyword>
<evidence type="ECO:0000313" key="2">
    <source>
        <dbReference type="EMBL" id="KAE8927513.1"/>
    </source>
</evidence>
<dbReference type="Proteomes" id="UP000437068">
    <property type="component" value="Unassembled WGS sequence"/>
</dbReference>
<dbReference type="EMBL" id="QXFZ01001791">
    <property type="protein sequence ID" value="KAE9084909.1"/>
    <property type="molecule type" value="Genomic_DNA"/>
</dbReference>
<dbReference type="Proteomes" id="UP000440367">
    <property type="component" value="Unassembled WGS sequence"/>
</dbReference>
<protein>
    <submittedName>
        <fullName evidence="3">Uncharacterized protein</fullName>
    </submittedName>
</protein>
<organism evidence="3 15">
    <name type="scientific">Phytophthora fragariae</name>
    <dbReference type="NCBI Taxonomy" id="53985"/>
    <lineage>
        <taxon>Eukaryota</taxon>
        <taxon>Sar</taxon>
        <taxon>Stramenopiles</taxon>
        <taxon>Oomycota</taxon>
        <taxon>Peronosporomycetes</taxon>
        <taxon>Peronosporales</taxon>
        <taxon>Peronosporaceae</taxon>
        <taxon>Phytophthora</taxon>
    </lineage>
</organism>
<evidence type="ECO:0000313" key="10">
    <source>
        <dbReference type="Proteomes" id="UP000433483"/>
    </source>
</evidence>
<gene>
    <name evidence="8" type="ORF">PF001_g20420</name>
    <name evidence="7" type="ORF">PF002_g22435</name>
    <name evidence="6" type="ORF">PF005_g21273</name>
    <name evidence="5" type="ORF">PF006_g20322</name>
    <name evidence="4" type="ORF">PF007_g21345</name>
    <name evidence="2" type="ORF">PF009_g22323</name>
    <name evidence="3" type="ORF">PF011_g19929</name>
</gene>
<reference evidence="3 15" key="1">
    <citation type="submission" date="2018-09" db="EMBL/GenBank/DDBJ databases">
        <title>Genomic investigation of the strawberry pathogen Phytophthora fragariae indicates pathogenicity is determined by transcriptional variation in three key races.</title>
        <authorList>
            <person name="Adams T.M."/>
            <person name="Armitage A.D."/>
            <person name="Sobczyk M.K."/>
            <person name="Bates H.J."/>
            <person name="Dunwell J.M."/>
            <person name="Nellist C.F."/>
            <person name="Harrison R.J."/>
        </authorList>
    </citation>
    <scope>NUCLEOTIDE SEQUENCE [LARGE SCALE GENOMIC DNA]</scope>
    <source>
        <strain evidence="8 11">A4</strain>
        <strain evidence="7 12">BC-1</strain>
        <strain evidence="6 10">NOV-27</strain>
        <strain evidence="5 13">NOV-5</strain>
        <strain evidence="4 14">NOV-71</strain>
        <strain evidence="2 9">NOV-9</strain>
        <strain evidence="3 15">SCRP245</strain>
    </source>
</reference>
<evidence type="ECO:0000313" key="9">
    <source>
        <dbReference type="Proteomes" id="UP000429523"/>
    </source>
</evidence>
<evidence type="ECO:0000313" key="5">
    <source>
        <dbReference type="EMBL" id="KAE9110996.1"/>
    </source>
</evidence>
<evidence type="ECO:0000313" key="8">
    <source>
        <dbReference type="EMBL" id="KAE9288648.1"/>
    </source>
</evidence>
<evidence type="ECO:0000313" key="7">
    <source>
        <dbReference type="EMBL" id="KAE9198478.1"/>
    </source>
</evidence>
<evidence type="ECO:0000313" key="6">
    <source>
        <dbReference type="EMBL" id="KAE9185405.1"/>
    </source>
</evidence>
<dbReference type="Proteomes" id="UP000429523">
    <property type="component" value="Unassembled WGS sequence"/>
</dbReference>
<dbReference type="EMBL" id="QXGA01001763">
    <property type="protein sequence ID" value="KAE9110996.1"/>
    <property type="molecule type" value="Genomic_DNA"/>
</dbReference>
<dbReference type="Proteomes" id="UP000441208">
    <property type="component" value="Unassembled WGS sequence"/>
</dbReference>
<dbReference type="EMBL" id="QXGF01001833">
    <property type="protein sequence ID" value="KAE8927513.1"/>
    <property type="molecule type" value="Genomic_DNA"/>
</dbReference>
<dbReference type="EMBL" id="QXGD01001819">
    <property type="protein sequence ID" value="KAE9198478.1"/>
    <property type="molecule type" value="Genomic_DNA"/>
</dbReference>
<dbReference type="OrthoDB" id="165352at2759"/>
<evidence type="ECO:0000313" key="15">
    <source>
        <dbReference type="Proteomes" id="UP000460718"/>
    </source>
</evidence>
<dbReference type="AlphaFoldDB" id="A0A6A3IZN9"/>
<dbReference type="Proteomes" id="UP000460718">
    <property type="component" value="Unassembled WGS sequence"/>
</dbReference>
<dbReference type="Proteomes" id="UP000433483">
    <property type="component" value="Unassembled WGS sequence"/>
</dbReference>
<sequence length="47" mass="5519">MYRASQFVLPEDDSPFDTMSQSELETRLKELDIGHVMTPLEHRDPQK</sequence>
<name>A0A6A3IZN9_9STRA</name>
<evidence type="ECO:0000313" key="14">
    <source>
        <dbReference type="Proteomes" id="UP000441208"/>
    </source>
</evidence>
<dbReference type="EMBL" id="QXGB01001796">
    <property type="protein sequence ID" value="KAE9185405.1"/>
    <property type="molecule type" value="Genomic_DNA"/>
</dbReference>
<evidence type="ECO:0000313" key="11">
    <source>
        <dbReference type="Proteomes" id="UP000437068"/>
    </source>
</evidence>
<feature type="region of interest" description="Disordered" evidence="1">
    <location>
        <begin position="1"/>
        <end position="21"/>
    </location>
</feature>
<dbReference type="EMBL" id="QXGE01001756">
    <property type="protein sequence ID" value="KAE9288648.1"/>
    <property type="molecule type" value="Genomic_DNA"/>
</dbReference>
<dbReference type="EMBL" id="QXFW01001730">
    <property type="protein sequence ID" value="KAE8986578.1"/>
    <property type="molecule type" value="Genomic_DNA"/>
</dbReference>
<evidence type="ECO:0000313" key="12">
    <source>
        <dbReference type="Proteomes" id="UP000440367"/>
    </source>
</evidence>
<evidence type="ECO:0000313" key="3">
    <source>
        <dbReference type="EMBL" id="KAE8986578.1"/>
    </source>
</evidence>